<evidence type="ECO:0000259" key="8">
    <source>
        <dbReference type="PROSITE" id="PS50928"/>
    </source>
</evidence>
<evidence type="ECO:0000256" key="2">
    <source>
        <dbReference type="ARBA" id="ARBA00022448"/>
    </source>
</evidence>
<dbReference type="InterPro" id="IPR051393">
    <property type="entry name" value="ABC_transporter_permease"/>
</dbReference>
<dbReference type="GO" id="GO:0005886">
    <property type="term" value="C:plasma membrane"/>
    <property type="evidence" value="ECO:0007669"/>
    <property type="project" value="UniProtKB-SubCell"/>
</dbReference>
<proteinExistence type="inferred from homology"/>
<keyword evidence="5 7" id="KW-1133">Transmembrane helix</keyword>
<feature type="transmembrane region" description="Helical" evidence="7">
    <location>
        <begin position="118"/>
        <end position="138"/>
    </location>
</feature>
<dbReference type="InterPro" id="IPR035906">
    <property type="entry name" value="MetI-like_sf"/>
</dbReference>
<evidence type="ECO:0000256" key="3">
    <source>
        <dbReference type="ARBA" id="ARBA00022475"/>
    </source>
</evidence>
<feature type="transmembrane region" description="Helical" evidence="7">
    <location>
        <begin position="85"/>
        <end position="106"/>
    </location>
</feature>
<protein>
    <submittedName>
        <fullName evidence="9">AmyD</fullName>
    </submittedName>
</protein>
<name>A0A2C7YU16_9ACTN</name>
<gene>
    <name evidence="9" type="ORF">PFR_JS10_176</name>
</gene>
<feature type="transmembrane region" description="Helical" evidence="7">
    <location>
        <begin position="166"/>
        <end position="189"/>
    </location>
</feature>
<accession>A0A2C7YU16</accession>
<keyword evidence="4 7" id="KW-0812">Transmembrane</keyword>
<dbReference type="EMBL" id="LT576035">
    <property type="protein sequence ID" value="SBN37819.1"/>
    <property type="molecule type" value="Genomic_DNA"/>
</dbReference>
<dbReference type="Pfam" id="PF00528">
    <property type="entry name" value="BPD_transp_1"/>
    <property type="match status" value="1"/>
</dbReference>
<keyword evidence="3" id="KW-1003">Cell membrane</keyword>
<evidence type="ECO:0000256" key="5">
    <source>
        <dbReference type="ARBA" id="ARBA00022989"/>
    </source>
</evidence>
<evidence type="ECO:0000256" key="6">
    <source>
        <dbReference type="ARBA" id="ARBA00023136"/>
    </source>
</evidence>
<dbReference type="InterPro" id="IPR000515">
    <property type="entry name" value="MetI-like"/>
</dbReference>
<dbReference type="PANTHER" id="PTHR30193">
    <property type="entry name" value="ABC TRANSPORTER PERMEASE PROTEIN"/>
    <property type="match status" value="1"/>
</dbReference>
<keyword evidence="6 7" id="KW-0472">Membrane</keyword>
<feature type="transmembrane region" description="Helical" evidence="7">
    <location>
        <begin position="220"/>
        <end position="240"/>
    </location>
</feature>
<dbReference type="GO" id="GO:0055085">
    <property type="term" value="P:transmembrane transport"/>
    <property type="evidence" value="ECO:0007669"/>
    <property type="project" value="InterPro"/>
</dbReference>
<dbReference type="SUPFAM" id="SSF161098">
    <property type="entry name" value="MetI-like"/>
    <property type="match status" value="1"/>
</dbReference>
<dbReference type="PROSITE" id="PS50928">
    <property type="entry name" value="ABC_TM1"/>
    <property type="match status" value="1"/>
</dbReference>
<evidence type="ECO:0000313" key="9">
    <source>
        <dbReference type="EMBL" id="SBN37819.1"/>
    </source>
</evidence>
<dbReference type="CDD" id="cd06261">
    <property type="entry name" value="TM_PBP2"/>
    <property type="match status" value="1"/>
</dbReference>
<organism evidence="9">
    <name type="scientific">Propionibacterium freudenreichii</name>
    <dbReference type="NCBI Taxonomy" id="1744"/>
    <lineage>
        <taxon>Bacteria</taxon>
        <taxon>Bacillati</taxon>
        <taxon>Actinomycetota</taxon>
        <taxon>Actinomycetes</taxon>
        <taxon>Propionibacteriales</taxon>
        <taxon>Propionibacteriaceae</taxon>
        <taxon>Propionibacterium</taxon>
    </lineage>
</organism>
<dbReference type="RefSeq" id="WP_081014848.1">
    <property type="nucleotide sequence ID" value="NZ_CDAE01000012.1"/>
</dbReference>
<evidence type="ECO:0000256" key="7">
    <source>
        <dbReference type="RuleBase" id="RU363032"/>
    </source>
</evidence>
<evidence type="ECO:0000256" key="4">
    <source>
        <dbReference type="ARBA" id="ARBA00022692"/>
    </source>
</evidence>
<comment type="subcellular location">
    <subcellularLocation>
        <location evidence="1 7">Cell membrane</location>
        <topology evidence="1 7">Multi-pass membrane protein</topology>
    </subcellularLocation>
</comment>
<dbReference type="Gene3D" id="1.10.3720.10">
    <property type="entry name" value="MetI-like"/>
    <property type="match status" value="1"/>
</dbReference>
<feature type="transmembrane region" description="Helical" evidence="7">
    <location>
        <begin position="21"/>
        <end position="43"/>
    </location>
</feature>
<evidence type="ECO:0000256" key="1">
    <source>
        <dbReference type="ARBA" id="ARBA00004651"/>
    </source>
</evidence>
<dbReference type="AlphaFoldDB" id="A0A2C7YU16"/>
<reference evidence="9" key="1">
    <citation type="submission" date="2016-05" db="EMBL/GenBank/DDBJ databases">
        <authorList>
            <person name="Lavstsen T."/>
            <person name="Jespersen J.S."/>
        </authorList>
    </citation>
    <scope>NUCLEOTIDE SEQUENCE</scope>
    <source>
        <strain evidence="9">PFRJS10</strain>
    </source>
</reference>
<dbReference type="PANTHER" id="PTHR30193:SF37">
    <property type="entry name" value="INNER MEMBRANE ABC TRANSPORTER PERMEASE PROTEIN YCJO"/>
    <property type="match status" value="1"/>
</dbReference>
<feature type="transmembrane region" description="Helical" evidence="7">
    <location>
        <begin position="275"/>
        <end position="297"/>
    </location>
</feature>
<comment type="similarity">
    <text evidence="7">Belongs to the binding-protein-dependent transport system permease family.</text>
</comment>
<feature type="domain" description="ABC transmembrane type-1" evidence="8">
    <location>
        <begin position="81"/>
        <end position="293"/>
    </location>
</feature>
<sequence>MKKRIESPAVRQGLHLGRRGISINLMYLPALALFAIFIVYPVINGVSLATTNWDGYSATRSSVGFANFTHLFSDGTFLVALRNTFIYGFVCTLIQQILGLLLAVLVDTNLRGRNVARAIIYLPVLVSPVVMGTMYYLVFRYHQGAANDAIALFGASPLAWLSDSGFAVAVIVIINSLQFMGISMIIYLSGLQSIPHDVKEAAAVDGVVGFKQFWHVSIPLLLPSFASSCVINLIGGLKLYDIIAVLTGGGPGDSTNSVSTLIGKTYFGNQAAGYAAAQGLFLFLLIALFTIILNALFDRRRAKMEA</sequence>
<keyword evidence="2 7" id="KW-0813">Transport</keyword>